<sequence length="69" mass="7394">MPDFPGGGLRLACTEVQVLYVSWDIQTIEALWFVVVPYSHSVSMAALDSCNASPTPIARAHPAAPPNLL</sequence>
<accession>A0ABQ7GSA6</accession>
<evidence type="ECO:0008006" key="3">
    <source>
        <dbReference type="Google" id="ProtNLM"/>
    </source>
</evidence>
<evidence type="ECO:0000313" key="2">
    <source>
        <dbReference type="Proteomes" id="UP000815325"/>
    </source>
</evidence>
<proteinExistence type="predicted"/>
<keyword evidence="2" id="KW-1185">Reference proteome</keyword>
<dbReference type="Proteomes" id="UP000815325">
    <property type="component" value="Unassembled WGS sequence"/>
</dbReference>
<name>A0ABQ7GSA6_DUNSA</name>
<organism evidence="1 2">
    <name type="scientific">Dunaliella salina</name>
    <name type="common">Green alga</name>
    <name type="synonym">Protococcus salinus</name>
    <dbReference type="NCBI Taxonomy" id="3046"/>
    <lineage>
        <taxon>Eukaryota</taxon>
        <taxon>Viridiplantae</taxon>
        <taxon>Chlorophyta</taxon>
        <taxon>core chlorophytes</taxon>
        <taxon>Chlorophyceae</taxon>
        <taxon>CS clade</taxon>
        <taxon>Chlamydomonadales</taxon>
        <taxon>Dunaliellaceae</taxon>
        <taxon>Dunaliella</taxon>
    </lineage>
</organism>
<reference evidence="1" key="1">
    <citation type="submission" date="2017-08" db="EMBL/GenBank/DDBJ databases">
        <authorList>
            <person name="Polle J.E."/>
            <person name="Barry K."/>
            <person name="Cushman J."/>
            <person name="Schmutz J."/>
            <person name="Tran D."/>
            <person name="Hathwaick L.T."/>
            <person name="Yim W.C."/>
            <person name="Jenkins J."/>
            <person name="Mckie-Krisberg Z.M."/>
            <person name="Prochnik S."/>
            <person name="Lindquist E."/>
            <person name="Dockter R.B."/>
            <person name="Adam C."/>
            <person name="Molina H."/>
            <person name="Bunkerborg J."/>
            <person name="Jin E."/>
            <person name="Buchheim M."/>
            <person name="Magnuson J."/>
        </authorList>
    </citation>
    <scope>NUCLEOTIDE SEQUENCE</scope>
    <source>
        <strain evidence="1">CCAP 19/18</strain>
    </source>
</reference>
<dbReference type="EMBL" id="MU069613">
    <property type="protein sequence ID" value="KAF5837504.1"/>
    <property type="molecule type" value="Genomic_DNA"/>
</dbReference>
<gene>
    <name evidence="1" type="ORF">DUNSADRAFT_4251</name>
</gene>
<comment type="caution">
    <text evidence="1">The sequence shown here is derived from an EMBL/GenBank/DDBJ whole genome shotgun (WGS) entry which is preliminary data.</text>
</comment>
<protein>
    <recommendedName>
        <fullName evidence="3">Encoded protein</fullName>
    </recommendedName>
</protein>
<evidence type="ECO:0000313" key="1">
    <source>
        <dbReference type="EMBL" id="KAF5837504.1"/>
    </source>
</evidence>